<dbReference type="EMBL" id="JACVVK020000230">
    <property type="protein sequence ID" value="KAK7483229.1"/>
    <property type="molecule type" value="Genomic_DNA"/>
</dbReference>
<organism evidence="1 2">
    <name type="scientific">Batillaria attramentaria</name>
    <dbReference type="NCBI Taxonomy" id="370345"/>
    <lineage>
        <taxon>Eukaryota</taxon>
        <taxon>Metazoa</taxon>
        <taxon>Spiralia</taxon>
        <taxon>Lophotrochozoa</taxon>
        <taxon>Mollusca</taxon>
        <taxon>Gastropoda</taxon>
        <taxon>Caenogastropoda</taxon>
        <taxon>Sorbeoconcha</taxon>
        <taxon>Cerithioidea</taxon>
        <taxon>Batillariidae</taxon>
        <taxon>Batillaria</taxon>
    </lineage>
</organism>
<name>A0ABD0K845_9CAEN</name>
<dbReference type="AlphaFoldDB" id="A0ABD0K845"/>
<sequence>MQDWLRKKRIVNDDKVSRPRLYELIRTHDDRCIPKYKVNASAQAQGKVSCPPTSSVLLRLQLDRTNLGSCEVVQCQKKANASLNMKRMLLYNSKDMSVVLRLPATST</sequence>
<gene>
    <name evidence="1" type="ORF">BaRGS_00025522</name>
</gene>
<accession>A0ABD0K845</accession>
<reference evidence="1 2" key="1">
    <citation type="journal article" date="2023" name="Sci. Data">
        <title>Genome assembly of the Korean intertidal mud-creeper Batillaria attramentaria.</title>
        <authorList>
            <person name="Patra A.K."/>
            <person name="Ho P.T."/>
            <person name="Jun S."/>
            <person name="Lee S.J."/>
            <person name="Kim Y."/>
            <person name="Won Y.J."/>
        </authorList>
    </citation>
    <scope>NUCLEOTIDE SEQUENCE [LARGE SCALE GENOMIC DNA]</scope>
    <source>
        <strain evidence="1">Wonlab-2016</strain>
    </source>
</reference>
<evidence type="ECO:0000313" key="2">
    <source>
        <dbReference type="Proteomes" id="UP001519460"/>
    </source>
</evidence>
<comment type="caution">
    <text evidence="1">The sequence shown here is derived from an EMBL/GenBank/DDBJ whole genome shotgun (WGS) entry which is preliminary data.</text>
</comment>
<keyword evidence="2" id="KW-1185">Reference proteome</keyword>
<dbReference type="Proteomes" id="UP001519460">
    <property type="component" value="Unassembled WGS sequence"/>
</dbReference>
<protein>
    <submittedName>
        <fullName evidence="1">Uncharacterized protein</fullName>
    </submittedName>
</protein>
<evidence type="ECO:0000313" key="1">
    <source>
        <dbReference type="EMBL" id="KAK7483229.1"/>
    </source>
</evidence>
<proteinExistence type="predicted"/>